<reference evidence="8" key="1">
    <citation type="journal article" date="2016" name="Nat. Genet.">
        <title>A high-quality carrot genome assembly provides new insights into carotenoid accumulation and asterid genome evolution.</title>
        <authorList>
            <person name="Iorizzo M."/>
            <person name="Ellison S."/>
            <person name="Senalik D."/>
            <person name="Zeng P."/>
            <person name="Satapoomin P."/>
            <person name="Huang J."/>
            <person name="Bowman M."/>
            <person name="Iovene M."/>
            <person name="Sanseverino W."/>
            <person name="Cavagnaro P."/>
            <person name="Yildiz M."/>
            <person name="Macko-Podgorni A."/>
            <person name="Moranska E."/>
            <person name="Grzebelus E."/>
            <person name="Grzebelus D."/>
            <person name="Ashrafi H."/>
            <person name="Zheng Z."/>
            <person name="Cheng S."/>
            <person name="Spooner D."/>
            <person name="Van Deynze A."/>
            <person name="Simon P."/>
        </authorList>
    </citation>
    <scope>NUCLEOTIDE SEQUENCE [LARGE SCALE GENOMIC DNA]</scope>
    <source>
        <tissue evidence="8">Leaf</tissue>
    </source>
</reference>
<dbReference type="InterPro" id="IPR011598">
    <property type="entry name" value="bHLH_dom"/>
</dbReference>
<dbReference type="KEGG" id="dcr:108211616"/>
<evidence type="ECO:0000256" key="4">
    <source>
        <dbReference type="ARBA" id="ARBA00023242"/>
    </source>
</evidence>
<organism evidence="8">
    <name type="scientific">Daucus carota subsp. sativus</name>
    <name type="common">Carrot</name>
    <dbReference type="NCBI Taxonomy" id="79200"/>
    <lineage>
        <taxon>Eukaryota</taxon>
        <taxon>Viridiplantae</taxon>
        <taxon>Streptophyta</taxon>
        <taxon>Embryophyta</taxon>
        <taxon>Tracheophyta</taxon>
        <taxon>Spermatophyta</taxon>
        <taxon>Magnoliopsida</taxon>
        <taxon>eudicotyledons</taxon>
        <taxon>Gunneridae</taxon>
        <taxon>Pentapetalae</taxon>
        <taxon>asterids</taxon>
        <taxon>campanulids</taxon>
        <taxon>Apiales</taxon>
        <taxon>Apiaceae</taxon>
        <taxon>Apioideae</taxon>
        <taxon>Scandiceae</taxon>
        <taxon>Daucinae</taxon>
        <taxon>Daucus</taxon>
        <taxon>Daucus sect. Daucus</taxon>
    </lineage>
</organism>
<evidence type="ECO:0000256" key="6">
    <source>
        <dbReference type="SAM" id="MobiDB-lite"/>
    </source>
</evidence>
<dbReference type="InterPro" id="IPR055478">
    <property type="entry name" value="DUF7050"/>
</dbReference>
<evidence type="ECO:0000313" key="8">
    <source>
        <dbReference type="EMBL" id="KZN03211.1"/>
    </source>
</evidence>
<feature type="region of interest" description="Disordered" evidence="6">
    <location>
        <begin position="165"/>
        <end position="189"/>
    </location>
</feature>
<keyword evidence="4" id="KW-0539">Nucleus</keyword>
<protein>
    <recommendedName>
        <fullName evidence="7">BHLH domain-containing protein</fullName>
    </recommendedName>
</protein>
<proteinExistence type="predicted"/>
<dbReference type="OrthoDB" id="5778525at2759"/>
<keyword evidence="5" id="KW-0175">Coiled coil</keyword>
<keyword evidence="2" id="KW-0805">Transcription regulation</keyword>
<feature type="coiled-coil region" evidence="5">
    <location>
        <begin position="365"/>
        <end position="399"/>
    </location>
</feature>
<dbReference type="AlphaFoldDB" id="A0A166C2U4"/>
<dbReference type="PANTHER" id="PTHR46665">
    <property type="entry name" value="TRANSCRIPTION FACTOR BHLH041-RELATED-RELATED"/>
    <property type="match status" value="1"/>
</dbReference>
<feature type="compositionally biased region" description="Low complexity" evidence="6">
    <location>
        <begin position="176"/>
        <end position="189"/>
    </location>
</feature>
<feature type="domain" description="BHLH" evidence="7">
    <location>
        <begin position="326"/>
        <end position="375"/>
    </location>
</feature>
<dbReference type="CDD" id="cd11393">
    <property type="entry name" value="bHLH_AtbHLH_like"/>
    <property type="match status" value="1"/>
</dbReference>
<dbReference type="PANTHER" id="PTHR46665:SF1">
    <property type="entry name" value="SPERMATOGENESIS- AND OOGENESIS-SPECIFIC BASIC HELIX-LOOP-HELIX-CONTAINING PROTEIN 1"/>
    <property type="match status" value="1"/>
</dbReference>
<dbReference type="SMART" id="SM00353">
    <property type="entry name" value="HLH"/>
    <property type="match status" value="1"/>
</dbReference>
<dbReference type="InterPro" id="IPR045239">
    <property type="entry name" value="bHLH95_bHLH"/>
</dbReference>
<evidence type="ECO:0000256" key="5">
    <source>
        <dbReference type="SAM" id="Coils"/>
    </source>
</evidence>
<evidence type="ECO:0000256" key="1">
    <source>
        <dbReference type="ARBA" id="ARBA00004123"/>
    </source>
</evidence>
<evidence type="ECO:0000256" key="3">
    <source>
        <dbReference type="ARBA" id="ARBA00023163"/>
    </source>
</evidence>
<dbReference type="SUPFAM" id="SSF47459">
    <property type="entry name" value="HLH, helix-loop-helix DNA-binding domain"/>
    <property type="match status" value="1"/>
</dbReference>
<dbReference type="InterPro" id="IPR036638">
    <property type="entry name" value="HLH_DNA-bd_sf"/>
</dbReference>
<accession>A0A166C2U4</accession>
<dbReference type="Pfam" id="PF23133">
    <property type="entry name" value="DUF7050"/>
    <property type="match status" value="1"/>
</dbReference>
<dbReference type="OMA" id="TAIFMGC"/>
<evidence type="ECO:0000259" key="7">
    <source>
        <dbReference type="PROSITE" id="PS50888"/>
    </source>
</evidence>
<dbReference type="EMBL" id="LNRQ01000003">
    <property type="protein sequence ID" value="KZN03211.1"/>
    <property type="molecule type" value="Genomic_DNA"/>
</dbReference>
<dbReference type="InterPro" id="IPR055477">
    <property type="entry name" value="DUF7049"/>
</dbReference>
<name>A0A166C2U4_DAUCS</name>
<dbReference type="InterPro" id="IPR044658">
    <property type="entry name" value="bHLH92/bHLH041-like"/>
</dbReference>
<dbReference type="Gene3D" id="4.10.280.10">
    <property type="entry name" value="Helix-loop-helix DNA-binding domain"/>
    <property type="match status" value="1"/>
</dbReference>
<dbReference type="Gramene" id="KZN03211">
    <property type="protein sequence ID" value="KZN03211"/>
    <property type="gene ID" value="DCAR_011967"/>
</dbReference>
<dbReference type="GO" id="GO:0005634">
    <property type="term" value="C:nucleus"/>
    <property type="evidence" value="ECO:0007669"/>
    <property type="project" value="UniProtKB-SubCell"/>
</dbReference>
<keyword evidence="3" id="KW-0804">Transcription</keyword>
<dbReference type="Pfam" id="PF23132">
    <property type="entry name" value="DUF7049"/>
    <property type="match status" value="1"/>
</dbReference>
<gene>
    <name evidence="8" type="ORF">DCAR_011967</name>
</gene>
<comment type="caution">
    <text evidence="8">The sequence shown here is derived from an EMBL/GenBank/DDBJ whole genome shotgun (WGS) entry which is preliminary data.</text>
</comment>
<sequence>MDSIFQLSGDARVAFLHQISQTFGCTYICLWTYLPLPSNCLVFTDGIHHEETNQSGLSSGITRAMRLFSEYRKSVIMIDNGRVPGLAFKNNLPYIEIKENDLQAVASTQTQLQFYQEARIKTAIYMGCKSGEIELGMSINNQVNIELEMRTLFPDDFLRQAIPRELSQPNDQNPHSSSSSSMRSLSIDSPEGTPSNFLYNISNNTSTSYNISEPPSLPSSQAFMGQIRSVHQFPAAIDREDAAMTHAMLAVISSSSPASSTSSHQPLQNASAFKSYRSALSTTSQITSRVHRQNMLKRAIAFCRSNANLMPSSQEQTIQYANRPTSNQMHHMISERKRREKLNESFQALRTLLPPGSKKDKASLLSNTTEYITTLKAEVEELTRKNQTLEAQILQGSTNDQDLLMASAFLADQSHHVWISNSSESTSEGRNLSVIVKGDYCSMLDLSIQVVEFLKQLRYVSLLSLQADMQMVEATSLIRLVFRLKIEEGSKWDEMGFQEAVKNVVADIAR</sequence>
<evidence type="ECO:0000256" key="2">
    <source>
        <dbReference type="ARBA" id="ARBA00023015"/>
    </source>
</evidence>
<dbReference type="PROSITE" id="PS50888">
    <property type="entry name" value="BHLH"/>
    <property type="match status" value="1"/>
</dbReference>
<comment type="subcellular location">
    <subcellularLocation>
        <location evidence="1">Nucleus</location>
    </subcellularLocation>
</comment>
<dbReference type="Pfam" id="PF00010">
    <property type="entry name" value="HLH"/>
    <property type="match status" value="1"/>
</dbReference>
<dbReference type="GO" id="GO:0046983">
    <property type="term" value="F:protein dimerization activity"/>
    <property type="evidence" value="ECO:0007669"/>
    <property type="project" value="InterPro"/>
</dbReference>